<accession>A0A9P1BLU5</accession>
<dbReference type="EMBL" id="CAMXCT030000220">
    <property type="protein sequence ID" value="CAL4763018.1"/>
    <property type="molecule type" value="Genomic_DNA"/>
</dbReference>
<comment type="subcellular location">
    <subcellularLocation>
        <location evidence="1">Membrane</location>
        <topology evidence="1">Multi-pass membrane protein</topology>
    </subcellularLocation>
</comment>
<feature type="compositionally biased region" description="Low complexity" evidence="5">
    <location>
        <begin position="544"/>
        <end position="556"/>
    </location>
</feature>
<evidence type="ECO:0000256" key="7">
    <source>
        <dbReference type="SAM" id="SignalP"/>
    </source>
</evidence>
<feature type="signal peptide" evidence="7">
    <location>
        <begin position="1"/>
        <end position="24"/>
    </location>
</feature>
<reference evidence="10 11" key="2">
    <citation type="submission" date="2024-05" db="EMBL/GenBank/DDBJ databases">
        <authorList>
            <person name="Chen Y."/>
            <person name="Shah S."/>
            <person name="Dougan E. K."/>
            <person name="Thang M."/>
            <person name="Chan C."/>
        </authorList>
    </citation>
    <scope>NUCLEOTIDE SEQUENCE [LARGE SCALE GENOMIC DNA]</scope>
</reference>
<evidence type="ECO:0000313" key="9">
    <source>
        <dbReference type="EMBL" id="CAI3975706.1"/>
    </source>
</evidence>
<dbReference type="InterPro" id="IPR038770">
    <property type="entry name" value="Na+/solute_symporter_sf"/>
</dbReference>
<dbReference type="InterPro" id="IPR006153">
    <property type="entry name" value="Cation/H_exchanger_TM"/>
</dbReference>
<dbReference type="GO" id="GO:1902600">
    <property type="term" value="P:proton transmembrane transport"/>
    <property type="evidence" value="ECO:0007669"/>
    <property type="project" value="InterPro"/>
</dbReference>
<reference evidence="9" key="1">
    <citation type="submission" date="2022-10" db="EMBL/GenBank/DDBJ databases">
        <authorList>
            <person name="Chen Y."/>
            <person name="Dougan E. K."/>
            <person name="Chan C."/>
            <person name="Rhodes N."/>
            <person name="Thang M."/>
        </authorList>
    </citation>
    <scope>NUCLEOTIDE SEQUENCE</scope>
</reference>
<keyword evidence="7" id="KW-0732">Signal</keyword>
<keyword evidence="11" id="KW-1185">Reference proteome</keyword>
<feature type="transmembrane region" description="Helical" evidence="6">
    <location>
        <begin position="473"/>
        <end position="492"/>
    </location>
</feature>
<evidence type="ECO:0000259" key="8">
    <source>
        <dbReference type="Pfam" id="PF00999"/>
    </source>
</evidence>
<dbReference type="Proteomes" id="UP001152797">
    <property type="component" value="Unassembled WGS sequence"/>
</dbReference>
<evidence type="ECO:0000313" key="10">
    <source>
        <dbReference type="EMBL" id="CAL4763018.1"/>
    </source>
</evidence>
<evidence type="ECO:0000256" key="6">
    <source>
        <dbReference type="SAM" id="Phobius"/>
    </source>
</evidence>
<gene>
    <name evidence="9" type="ORF">C1SCF055_LOCUS3994</name>
</gene>
<sequence length="556" mass="59545">KPGQTFSLSRTWHLPLLMVRGTYTLLLQFHRIHPEVAKARDAHPYEYYSNVINSQFYRPAGDVMSCYTLHEEVLASRQINILRDFRDAIIAFLIAASSSRAIGSHFPVWSRGILPQISGFLFIGILVGPYCANLVSQMHITIIGGMINKVSLAFIAGAAGAEIFLPELQGLLKPMALQVLLICTATVTFCATGIFFLESSQLLSVTSVSMQPNLMAKASISLLMGALMTARSPASAIAIIAELKCGDTKAGSMAIGITVLSDIAVLVLFALCSQLVRATSSGEDLGPYVLLGVFFELGISILMGYATGQLMRLALPPRLEADCQYDMCTKKGEEKAHRPQKSQIGSVLLGFLLIFILYAVFCVAEGCSDWTGGKLCLEPLLVCTVAACVCGHDELRREGLLEALAAWTPLVLLPFFTLAGASLQLSSLSQVLPAALCLVVLRALGVAAGSAGAGALSRLFLPQSHTSKETVQYTWLTLLAQAGVTLGLVLEVQHTFKGAWTQPFATLIISVVVINQLIGPVCCRLGLQKILAAEEQEEEDIEMGSCSPSSPSSDGS</sequence>
<protein>
    <recommendedName>
        <fullName evidence="8">Cation/H+ exchanger transmembrane domain-containing protein</fullName>
    </recommendedName>
</protein>
<feature type="transmembrane region" description="Helical" evidence="6">
    <location>
        <begin position="253"/>
        <end position="276"/>
    </location>
</feature>
<organism evidence="9">
    <name type="scientific">Cladocopium goreaui</name>
    <dbReference type="NCBI Taxonomy" id="2562237"/>
    <lineage>
        <taxon>Eukaryota</taxon>
        <taxon>Sar</taxon>
        <taxon>Alveolata</taxon>
        <taxon>Dinophyceae</taxon>
        <taxon>Suessiales</taxon>
        <taxon>Symbiodiniaceae</taxon>
        <taxon>Cladocopium</taxon>
    </lineage>
</organism>
<keyword evidence="2 6" id="KW-0812">Transmembrane</keyword>
<keyword evidence="4 6" id="KW-0472">Membrane</keyword>
<dbReference type="EMBL" id="CAMXCT020000220">
    <property type="protein sequence ID" value="CAL1129081.1"/>
    <property type="molecule type" value="Genomic_DNA"/>
</dbReference>
<dbReference type="EMBL" id="CAMXCT010000220">
    <property type="protein sequence ID" value="CAI3975706.1"/>
    <property type="molecule type" value="Genomic_DNA"/>
</dbReference>
<comment type="caution">
    <text evidence="9">The sequence shown here is derived from an EMBL/GenBank/DDBJ whole genome shotgun (WGS) entry which is preliminary data.</text>
</comment>
<keyword evidence="3 6" id="KW-1133">Transmembrane helix</keyword>
<name>A0A9P1BLU5_9DINO</name>
<evidence type="ECO:0000256" key="1">
    <source>
        <dbReference type="ARBA" id="ARBA00004141"/>
    </source>
</evidence>
<dbReference type="GO" id="GO:0016020">
    <property type="term" value="C:membrane"/>
    <property type="evidence" value="ECO:0007669"/>
    <property type="project" value="UniProtKB-SubCell"/>
</dbReference>
<proteinExistence type="predicted"/>
<evidence type="ECO:0000256" key="2">
    <source>
        <dbReference type="ARBA" id="ARBA00022692"/>
    </source>
</evidence>
<evidence type="ECO:0000313" key="11">
    <source>
        <dbReference type="Proteomes" id="UP001152797"/>
    </source>
</evidence>
<feature type="transmembrane region" description="Helical" evidence="6">
    <location>
        <begin position="431"/>
        <end position="461"/>
    </location>
</feature>
<evidence type="ECO:0000256" key="5">
    <source>
        <dbReference type="SAM" id="MobiDB-lite"/>
    </source>
</evidence>
<dbReference type="PANTHER" id="PTHR43021">
    <property type="entry name" value="NA(+)/H(+) ANTIPORTER-RELATED"/>
    <property type="match status" value="1"/>
</dbReference>
<feature type="region of interest" description="Disordered" evidence="5">
    <location>
        <begin position="537"/>
        <end position="556"/>
    </location>
</feature>
<feature type="transmembrane region" description="Helical" evidence="6">
    <location>
        <begin position="218"/>
        <end position="241"/>
    </location>
</feature>
<dbReference type="PANTHER" id="PTHR43021:SF2">
    <property type="entry name" value="CATION_H+ EXCHANGER DOMAIN-CONTAINING PROTEIN"/>
    <property type="match status" value="1"/>
</dbReference>
<dbReference type="Pfam" id="PF00999">
    <property type="entry name" value="Na_H_Exchanger"/>
    <property type="match status" value="1"/>
</dbReference>
<feature type="transmembrane region" description="Helical" evidence="6">
    <location>
        <begin position="404"/>
        <end position="425"/>
    </location>
</feature>
<feature type="chain" id="PRO_5043269615" description="Cation/H+ exchanger transmembrane domain-containing protein" evidence="7">
    <location>
        <begin position="25"/>
        <end position="556"/>
    </location>
</feature>
<dbReference type="Gene3D" id="1.20.1530.20">
    <property type="match status" value="1"/>
</dbReference>
<feature type="non-terminal residue" evidence="9">
    <location>
        <position position="556"/>
    </location>
</feature>
<feature type="transmembrane region" description="Helical" evidence="6">
    <location>
        <begin position="147"/>
        <end position="165"/>
    </location>
</feature>
<feature type="transmembrane region" description="Helical" evidence="6">
    <location>
        <begin position="344"/>
        <end position="364"/>
    </location>
</feature>
<feature type="transmembrane region" description="Helical" evidence="6">
    <location>
        <begin position="113"/>
        <end position="135"/>
    </location>
</feature>
<feature type="non-terminal residue" evidence="9">
    <location>
        <position position="1"/>
    </location>
</feature>
<feature type="transmembrane region" description="Helical" evidence="6">
    <location>
        <begin position="177"/>
        <end position="197"/>
    </location>
</feature>
<dbReference type="GO" id="GO:0015297">
    <property type="term" value="F:antiporter activity"/>
    <property type="evidence" value="ECO:0007669"/>
    <property type="project" value="InterPro"/>
</dbReference>
<feature type="transmembrane region" description="Helical" evidence="6">
    <location>
        <begin position="288"/>
        <end position="308"/>
    </location>
</feature>
<dbReference type="AlphaFoldDB" id="A0A9P1BLU5"/>
<dbReference type="OrthoDB" id="119067at2759"/>
<evidence type="ECO:0000256" key="3">
    <source>
        <dbReference type="ARBA" id="ARBA00022989"/>
    </source>
</evidence>
<evidence type="ECO:0000256" key="4">
    <source>
        <dbReference type="ARBA" id="ARBA00023136"/>
    </source>
</evidence>
<feature type="transmembrane region" description="Helical" evidence="6">
    <location>
        <begin position="504"/>
        <end position="527"/>
    </location>
</feature>
<feature type="domain" description="Cation/H+ exchanger transmembrane" evidence="8">
    <location>
        <begin position="111"/>
        <end position="313"/>
    </location>
</feature>